<dbReference type="InterPro" id="IPR000073">
    <property type="entry name" value="AB_hydrolase_1"/>
</dbReference>
<dbReference type="EMBL" id="BAAAFM010000003">
    <property type="protein sequence ID" value="GAA0203891.1"/>
    <property type="molecule type" value="Genomic_DNA"/>
</dbReference>
<comment type="catalytic activity">
    <reaction evidence="1 11 12">
        <text>Release of N-terminal proline from a peptide.</text>
        <dbReference type="EC" id="3.4.11.5"/>
    </reaction>
</comment>
<dbReference type="Proteomes" id="UP001501221">
    <property type="component" value="Unassembled WGS sequence"/>
</dbReference>
<organism evidence="14 15">
    <name type="scientific">Kangiella japonica</name>
    <dbReference type="NCBI Taxonomy" id="647384"/>
    <lineage>
        <taxon>Bacteria</taxon>
        <taxon>Pseudomonadati</taxon>
        <taxon>Pseudomonadota</taxon>
        <taxon>Gammaproteobacteria</taxon>
        <taxon>Kangiellales</taxon>
        <taxon>Kangiellaceae</taxon>
        <taxon>Kangiella</taxon>
    </lineage>
</organism>
<keyword evidence="8 11" id="KW-0645">Protease</keyword>
<evidence type="ECO:0000313" key="15">
    <source>
        <dbReference type="Proteomes" id="UP001501221"/>
    </source>
</evidence>
<evidence type="ECO:0000256" key="4">
    <source>
        <dbReference type="ARBA" id="ARBA00012568"/>
    </source>
</evidence>
<evidence type="ECO:0000256" key="3">
    <source>
        <dbReference type="ARBA" id="ARBA00010088"/>
    </source>
</evidence>
<dbReference type="Pfam" id="PF00561">
    <property type="entry name" value="Abhydrolase_1"/>
    <property type="match status" value="1"/>
</dbReference>
<accession>A0ABN0SWH8</accession>
<keyword evidence="9 11" id="KW-0378">Hydrolase</keyword>
<comment type="caution">
    <text evidence="14">The sequence shown here is derived from an EMBL/GenBank/DDBJ whole genome shotgun (WGS) entry which is preliminary data.</text>
</comment>
<dbReference type="PRINTS" id="PR00793">
    <property type="entry name" value="PROAMNOPTASE"/>
</dbReference>
<evidence type="ECO:0000256" key="6">
    <source>
        <dbReference type="ARBA" id="ARBA00022438"/>
    </source>
</evidence>
<dbReference type="RefSeq" id="WP_343987192.1">
    <property type="nucleotide sequence ID" value="NZ_BAAAFM010000003.1"/>
</dbReference>
<evidence type="ECO:0000313" key="14">
    <source>
        <dbReference type="EMBL" id="GAA0203891.1"/>
    </source>
</evidence>
<sequence>MKLLNVENHFLDISELHRVHVIEAGNRQGPCVVFMHGGPGAGVNEKLINYIDCEYFHVLLIDQRGCGQSLPLGELRDNTLTSLISDVEVVREHFGINSWWVTGGSWGSFLALNYAVKHRDCVKGLIVRGCFLGRQWELDWLYAPDGASRYYPEVWQLFVENCPRKTRTEILAFYMERLTSSDEAERWDAAKRWLAWASISMGDITTLVAESQSDSLIAKATIMCHYLSNDCFSRDSEHLLTQLTTMDNIPIWIAHGRLDVICPPKTAWELSQVHDNTYLTLLDGVGHSPADTSICDALRDCFEKIKNDNQV</sequence>
<evidence type="ECO:0000256" key="1">
    <source>
        <dbReference type="ARBA" id="ARBA00001585"/>
    </source>
</evidence>
<dbReference type="PANTHER" id="PTHR43722">
    <property type="entry name" value="PROLINE IMINOPEPTIDASE"/>
    <property type="match status" value="1"/>
</dbReference>
<proteinExistence type="inferred from homology"/>
<dbReference type="InterPro" id="IPR029058">
    <property type="entry name" value="AB_hydrolase_fold"/>
</dbReference>
<keyword evidence="6 11" id="KW-0031">Aminopeptidase</keyword>
<dbReference type="InterPro" id="IPR002410">
    <property type="entry name" value="Peptidase_S33"/>
</dbReference>
<dbReference type="GO" id="GO:0004177">
    <property type="term" value="F:aminopeptidase activity"/>
    <property type="evidence" value="ECO:0007669"/>
    <property type="project" value="UniProtKB-KW"/>
</dbReference>
<dbReference type="NCBIfam" id="TIGR01249">
    <property type="entry name" value="pro_imino_pep_1"/>
    <property type="match status" value="1"/>
</dbReference>
<dbReference type="PANTHER" id="PTHR43722:SF1">
    <property type="entry name" value="PROLINE IMINOPEPTIDASE"/>
    <property type="match status" value="1"/>
</dbReference>
<dbReference type="SUPFAM" id="SSF53474">
    <property type="entry name" value="alpha/beta-Hydrolases"/>
    <property type="match status" value="1"/>
</dbReference>
<dbReference type="InterPro" id="IPR005944">
    <property type="entry name" value="Pro_iminopeptidase"/>
</dbReference>
<keyword evidence="15" id="KW-1185">Reference proteome</keyword>
<name>A0ABN0SWH8_9GAMM</name>
<reference evidence="15" key="1">
    <citation type="journal article" date="2019" name="Int. J. Syst. Evol. Microbiol.">
        <title>The Global Catalogue of Microorganisms (GCM) 10K type strain sequencing project: providing services to taxonomists for standard genome sequencing and annotation.</title>
        <authorList>
            <consortium name="The Broad Institute Genomics Platform"/>
            <consortium name="The Broad Institute Genome Sequencing Center for Infectious Disease"/>
            <person name="Wu L."/>
            <person name="Ma J."/>
        </authorList>
    </citation>
    <scope>NUCLEOTIDE SEQUENCE [LARGE SCALE GENOMIC DNA]</scope>
    <source>
        <strain evidence="15">JCM 16211</strain>
    </source>
</reference>
<gene>
    <name evidence="14" type="primary">pip</name>
    <name evidence="14" type="ORF">GCM10009123_08970</name>
</gene>
<evidence type="ECO:0000256" key="5">
    <source>
        <dbReference type="ARBA" id="ARBA00021843"/>
    </source>
</evidence>
<evidence type="ECO:0000256" key="7">
    <source>
        <dbReference type="ARBA" id="ARBA00022490"/>
    </source>
</evidence>
<comment type="subcellular location">
    <subcellularLocation>
        <location evidence="2 11">Cytoplasm</location>
    </subcellularLocation>
</comment>
<evidence type="ECO:0000256" key="9">
    <source>
        <dbReference type="ARBA" id="ARBA00022801"/>
    </source>
</evidence>
<dbReference type="EC" id="3.4.11.5" evidence="4 11"/>
<keyword evidence="7 11" id="KW-0963">Cytoplasm</keyword>
<dbReference type="PIRSF" id="PIRSF006431">
    <property type="entry name" value="Pept_S33"/>
    <property type="match status" value="1"/>
</dbReference>
<feature type="domain" description="AB hydrolase-1" evidence="13">
    <location>
        <begin position="30"/>
        <end position="289"/>
    </location>
</feature>
<evidence type="ECO:0000256" key="10">
    <source>
        <dbReference type="ARBA" id="ARBA00029605"/>
    </source>
</evidence>
<evidence type="ECO:0000256" key="11">
    <source>
        <dbReference type="PIRNR" id="PIRNR006431"/>
    </source>
</evidence>
<dbReference type="Gene3D" id="3.40.50.1820">
    <property type="entry name" value="alpha/beta hydrolase"/>
    <property type="match status" value="1"/>
</dbReference>
<protein>
    <recommendedName>
        <fullName evidence="5 11">Proline iminopeptidase</fullName>
        <shortName evidence="11">PIP</shortName>
        <ecNumber evidence="4 11">3.4.11.5</ecNumber>
    </recommendedName>
    <alternativeName>
        <fullName evidence="10 11">Prolyl aminopeptidase</fullName>
    </alternativeName>
</protein>
<evidence type="ECO:0000256" key="2">
    <source>
        <dbReference type="ARBA" id="ARBA00004496"/>
    </source>
</evidence>
<evidence type="ECO:0000256" key="12">
    <source>
        <dbReference type="RuleBase" id="RU003421"/>
    </source>
</evidence>
<evidence type="ECO:0000259" key="13">
    <source>
        <dbReference type="Pfam" id="PF00561"/>
    </source>
</evidence>
<comment type="similarity">
    <text evidence="3 11 12">Belongs to the peptidase S33 family.</text>
</comment>
<evidence type="ECO:0000256" key="8">
    <source>
        <dbReference type="ARBA" id="ARBA00022670"/>
    </source>
</evidence>